<evidence type="ECO:0000313" key="1">
    <source>
        <dbReference type="EMBL" id="MBB5964980.1"/>
    </source>
</evidence>
<proteinExistence type="predicted"/>
<evidence type="ECO:0000313" key="2">
    <source>
        <dbReference type="Proteomes" id="UP000562352"/>
    </source>
</evidence>
<comment type="caution">
    <text evidence="1">The sequence shown here is derived from an EMBL/GenBank/DDBJ whole genome shotgun (WGS) entry which is preliminary data.</text>
</comment>
<accession>A0A841D541</accession>
<dbReference type="AlphaFoldDB" id="A0A841D541"/>
<dbReference type="EMBL" id="JACHJJ010000014">
    <property type="protein sequence ID" value="MBB5964980.1"/>
    <property type="molecule type" value="Genomic_DNA"/>
</dbReference>
<sequence>MTVVHRPRVALEGARAFVAAASSEVYWWLTDMTGTHLGVLYQLRLAETRLRLQREDAEFTEIGAWRVRLEDLLHERPDLAPFLLRLTGEISERLPR</sequence>
<keyword evidence="2" id="KW-1185">Reference proteome</keyword>
<dbReference type="RefSeq" id="WP_184944049.1">
    <property type="nucleotide sequence ID" value="NZ_BAAAWZ010000004.1"/>
</dbReference>
<organism evidence="1 2">
    <name type="scientific">Planomonospora venezuelensis</name>
    <dbReference type="NCBI Taxonomy" id="1999"/>
    <lineage>
        <taxon>Bacteria</taxon>
        <taxon>Bacillati</taxon>
        <taxon>Actinomycetota</taxon>
        <taxon>Actinomycetes</taxon>
        <taxon>Streptosporangiales</taxon>
        <taxon>Streptosporangiaceae</taxon>
        <taxon>Planomonospora</taxon>
    </lineage>
</organism>
<protein>
    <submittedName>
        <fullName evidence="1">Uncharacterized protein</fullName>
    </submittedName>
</protein>
<dbReference type="Proteomes" id="UP000562352">
    <property type="component" value="Unassembled WGS sequence"/>
</dbReference>
<reference evidence="1 2" key="1">
    <citation type="submission" date="2020-08" db="EMBL/GenBank/DDBJ databases">
        <title>Genomic Encyclopedia of Type Strains, Phase III (KMG-III): the genomes of soil and plant-associated and newly described type strains.</title>
        <authorList>
            <person name="Whitman W."/>
        </authorList>
    </citation>
    <scope>NUCLEOTIDE SEQUENCE [LARGE SCALE GENOMIC DNA]</scope>
    <source>
        <strain evidence="1 2">CECT 3303</strain>
    </source>
</reference>
<gene>
    <name evidence="1" type="ORF">FHS22_004266</name>
</gene>
<name>A0A841D541_PLAVE</name>